<name>F0WVM8_9STRA</name>
<keyword evidence="1" id="KW-0732">Signal</keyword>
<protein>
    <submittedName>
        <fullName evidence="2">AlNc14C300G10365 protein</fullName>
    </submittedName>
</protein>
<reference evidence="2" key="2">
    <citation type="submission" date="2011-02" db="EMBL/GenBank/DDBJ databases">
        <authorList>
            <person name="MacLean D."/>
        </authorList>
    </citation>
    <scope>NUCLEOTIDE SEQUENCE</scope>
</reference>
<reference evidence="2" key="1">
    <citation type="journal article" date="2011" name="PLoS Biol.">
        <title>Gene gain and loss during evolution of obligate parasitism in the white rust pathogen of Arabidopsis thaliana.</title>
        <authorList>
            <person name="Kemen E."/>
            <person name="Gardiner A."/>
            <person name="Schultz-Larsen T."/>
            <person name="Kemen A.C."/>
            <person name="Balmuth A.L."/>
            <person name="Robert-Seilaniantz A."/>
            <person name="Bailey K."/>
            <person name="Holub E."/>
            <person name="Studholme D.J."/>
            <person name="Maclean D."/>
            <person name="Jones J.D."/>
        </authorList>
    </citation>
    <scope>NUCLEOTIDE SEQUENCE</scope>
</reference>
<dbReference type="HOGENOM" id="CLU_981478_0_0_1"/>
<proteinExistence type="predicted"/>
<organism evidence="2">
    <name type="scientific">Albugo laibachii Nc14</name>
    <dbReference type="NCBI Taxonomy" id="890382"/>
    <lineage>
        <taxon>Eukaryota</taxon>
        <taxon>Sar</taxon>
        <taxon>Stramenopiles</taxon>
        <taxon>Oomycota</taxon>
        <taxon>Peronosporomycetes</taxon>
        <taxon>Albuginales</taxon>
        <taxon>Albuginaceae</taxon>
        <taxon>Albugo</taxon>
    </lineage>
</organism>
<feature type="chain" id="PRO_5003263624" evidence="1">
    <location>
        <begin position="21"/>
        <end position="290"/>
    </location>
</feature>
<accession>F0WVM8</accession>
<evidence type="ECO:0000313" key="2">
    <source>
        <dbReference type="EMBL" id="CCA25472.1"/>
    </source>
</evidence>
<sequence>MFNFRLYALLFTALRIASKAEQRSGILQVSVRKQNGFSPCHDCLVKGMGVSNIYLLEQRRNEKVYWVRGHSDMSRTFQFTGLWDIQICRERSSINVTLNESVMYCEIIDLQQRDSIEDPKDIENNLFRFLDSIEHNFQKLKGHLPNEHPLNWKDGLSSFMRKRELSIPVFFENKESQKNEYVEAKNDPMEKESRNFRSLPLLKDITYDEMENGSSMPSRSRQSAQTLIQCIIIPSAAPEAVCRECLTMHSKWLAIRTYQLMHTSKYSGELCVFPTDQKQEQILGNCHETF</sequence>
<gene>
    <name evidence="2" type="primary">AlNc14C300G10365</name>
    <name evidence="2" type="ORF">ALNC14_116160</name>
</gene>
<feature type="signal peptide" evidence="1">
    <location>
        <begin position="1"/>
        <end position="20"/>
    </location>
</feature>
<dbReference type="EMBL" id="FR824345">
    <property type="protein sequence ID" value="CCA25472.1"/>
    <property type="molecule type" value="Genomic_DNA"/>
</dbReference>
<dbReference type="AlphaFoldDB" id="F0WVM8"/>
<evidence type="ECO:0000256" key="1">
    <source>
        <dbReference type="SAM" id="SignalP"/>
    </source>
</evidence>